<proteinExistence type="predicted"/>
<name>A0A0E9T236_ANGAN</name>
<evidence type="ECO:0000313" key="1">
    <source>
        <dbReference type="EMBL" id="JAH47619.1"/>
    </source>
</evidence>
<reference evidence="1" key="2">
    <citation type="journal article" date="2015" name="Fish Shellfish Immunol.">
        <title>Early steps in the European eel (Anguilla anguilla)-Vibrio vulnificus interaction in the gills: Role of the RtxA13 toxin.</title>
        <authorList>
            <person name="Callol A."/>
            <person name="Pajuelo D."/>
            <person name="Ebbesson L."/>
            <person name="Teles M."/>
            <person name="MacKenzie S."/>
            <person name="Amaro C."/>
        </authorList>
    </citation>
    <scope>NUCLEOTIDE SEQUENCE</scope>
</reference>
<reference evidence="1" key="1">
    <citation type="submission" date="2014-11" db="EMBL/GenBank/DDBJ databases">
        <authorList>
            <person name="Amaro Gonzalez C."/>
        </authorList>
    </citation>
    <scope>NUCLEOTIDE SEQUENCE</scope>
</reference>
<organism evidence="1">
    <name type="scientific">Anguilla anguilla</name>
    <name type="common">European freshwater eel</name>
    <name type="synonym">Muraena anguilla</name>
    <dbReference type="NCBI Taxonomy" id="7936"/>
    <lineage>
        <taxon>Eukaryota</taxon>
        <taxon>Metazoa</taxon>
        <taxon>Chordata</taxon>
        <taxon>Craniata</taxon>
        <taxon>Vertebrata</taxon>
        <taxon>Euteleostomi</taxon>
        <taxon>Actinopterygii</taxon>
        <taxon>Neopterygii</taxon>
        <taxon>Teleostei</taxon>
        <taxon>Anguilliformes</taxon>
        <taxon>Anguillidae</taxon>
        <taxon>Anguilla</taxon>
    </lineage>
</organism>
<accession>A0A0E9T236</accession>
<protein>
    <submittedName>
        <fullName evidence="1">Uncharacterized protein</fullName>
    </submittedName>
</protein>
<dbReference type="AlphaFoldDB" id="A0A0E9T236"/>
<sequence>MWCATAEHFGNSTVEVYVL</sequence>
<dbReference type="EMBL" id="GBXM01060958">
    <property type="protein sequence ID" value="JAH47619.1"/>
    <property type="molecule type" value="Transcribed_RNA"/>
</dbReference>